<gene>
    <name evidence="4" type="ORF">DLM75_22810</name>
</gene>
<dbReference type="SUPFAM" id="SSF52218">
    <property type="entry name" value="Flavoproteins"/>
    <property type="match status" value="1"/>
</dbReference>
<evidence type="ECO:0000313" key="5">
    <source>
        <dbReference type="Proteomes" id="UP000265798"/>
    </source>
</evidence>
<dbReference type="PANTHER" id="PTHR10204:SF34">
    <property type="entry name" value="NAD(P)H DEHYDROGENASE [QUINONE] 1 ISOFORM 1"/>
    <property type="match status" value="1"/>
</dbReference>
<dbReference type="PANTHER" id="PTHR10204">
    <property type="entry name" value="NAD P H OXIDOREDUCTASE-RELATED"/>
    <property type="match status" value="1"/>
</dbReference>
<dbReference type="OrthoDB" id="9798454at2"/>
<protein>
    <recommendedName>
        <fullName evidence="3">Flavodoxin-like fold domain-containing protein</fullName>
    </recommendedName>
</protein>
<dbReference type="InterPro" id="IPR029039">
    <property type="entry name" value="Flavoprotein-like_sf"/>
</dbReference>
<name>A0A396YMI9_9LEPT</name>
<comment type="similarity">
    <text evidence="1">Belongs to the NAD(P)H dehydrogenase (quinone) family.</text>
</comment>
<dbReference type="GO" id="GO:0005829">
    <property type="term" value="C:cytosol"/>
    <property type="evidence" value="ECO:0007669"/>
    <property type="project" value="TreeGrafter"/>
</dbReference>
<organism evidence="4 5">
    <name type="scientific">Leptospira stimsonii</name>
    <dbReference type="NCBI Taxonomy" id="2202203"/>
    <lineage>
        <taxon>Bacteria</taxon>
        <taxon>Pseudomonadati</taxon>
        <taxon>Spirochaetota</taxon>
        <taxon>Spirochaetia</taxon>
        <taxon>Leptospirales</taxon>
        <taxon>Leptospiraceae</taxon>
        <taxon>Leptospira</taxon>
    </lineage>
</organism>
<keyword evidence="2" id="KW-0560">Oxidoreductase</keyword>
<sequence>MKFLLIYCHSNPKSFTKVVFDAILDTLVSLKASVQVVDLYGEKFDPVLMVDDAHRRRDLCSDPSTKKYRDMISEANHIVFIYPVWWHGFPAMLKGFIDRVITSDFVYSFKNRSKGSILPEGLMRNKKISCFYSLDAPYPIAMIDPGWLAIKYGLFRYCGFRHVKRYFRHNLKHLSENERAEWIQECRRIASNL</sequence>
<comment type="caution">
    <text evidence="4">The sequence shown here is derived from an EMBL/GenBank/DDBJ whole genome shotgun (WGS) entry which is preliminary data.</text>
</comment>
<evidence type="ECO:0000256" key="2">
    <source>
        <dbReference type="ARBA" id="ARBA00023002"/>
    </source>
</evidence>
<proteinExistence type="inferred from homology"/>
<dbReference type="EMBL" id="QHCT01000013">
    <property type="protein sequence ID" value="RHX84339.1"/>
    <property type="molecule type" value="Genomic_DNA"/>
</dbReference>
<dbReference type="InterPro" id="IPR003680">
    <property type="entry name" value="Flavodoxin_fold"/>
</dbReference>
<evidence type="ECO:0000259" key="3">
    <source>
        <dbReference type="Pfam" id="PF02525"/>
    </source>
</evidence>
<dbReference type="Gene3D" id="3.40.50.360">
    <property type="match status" value="1"/>
</dbReference>
<accession>A0A396YMI9</accession>
<evidence type="ECO:0000256" key="1">
    <source>
        <dbReference type="ARBA" id="ARBA00006252"/>
    </source>
</evidence>
<dbReference type="InterPro" id="IPR051545">
    <property type="entry name" value="NAD(P)H_dehydrogenase_qn"/>
</dbReference>
<feature type="domain" description="Flavodoxin-like fold" evidence="3">
    <location>
        <begin position="1"/>
        <end position="184"/>
    </location>
</feature>
<dbReference type="Proteomes" id="UP000265798">
    <property type="component" value="Unassembled WGS sequence"/>
</dbReference>
<dbReference type="RefSeq" id="WP_118970819.1">
    <property type="nucleotide sequence ID" value="NZ_QHCT01000013.1"/>
</dbReference>
<dbReference type="Pfam" id="PF02525">
    <property type="entry name" value="Flavodoxin_2"/>
    <property type="match status" value="1"/>
</dbReference>
<reference evidence="5" key="1">
    <citation type="submission" date="2018-05" db="EMBL/GenBank/DDBJ databases">
        <title>Leptospira yasudae sp. nov. and Leptospira stimsonii sp. nov., two pathogenic species of the genus Leptospira isolated from environmental sources.</title>
        <authorList>
            <person name="Casanovas-Massana A."/>
            <person name="Hamond C."/>
            <person name="Santos L.A."/>
            <person name="Hacker K.P."/>
            <person name="Balassiano I."/>
            <person name="Medeiros M.A."/>
            <person name="Reis M.G."/>
            <person name="Ko A.I."/>
            <person name="Wunder E.A."/>
        </authorList>
    </citation>
    <scope>NUCLEOTIDE SEQUENCE [LARGE SCALE GENOMIC DNA]</scope>
    <source>
        <strain evidence="5">Yale</strain>
    </source>
</reference>
<evidence type="ECO:0000313" key="4">
    <source>
        <dbReference type="EMBL" id="RHX84339.1"/>
    </source>
</evidence>
<dbReference type="AlphaFoldDB" id="A0A396YMI9"/>
<dbReference type="GO" id="GO:0003955">
    <property type="term" value="F:NAD(P)H dehydrogenase (quinone) activity"/>
    <property type="evidence" value="ECO:0007669"/>
    <property type="project" value="TreeGrafter"/>
</dbReference>